<comment type="caution">
    <text evidence="3">The sequence shown here is derived from an EMBL/GenBank/DDBJ whole genome shotgun (WGS) entry which is preliminary data.</text>
</comment>
<keyword evidence="4" id="KW-1185">Reference proteome</keyword>
<keyword evidence="2" id="KW-1133">Transmembrane helix</keyword>
<proteinExistence type="predicted"/>
<sequence length="337" mass="36545">MDLDVFVAAHQAEWQRLEALSKRRRLNGEEADELVTLYQRATSHLAQVQATAPDPTLEGRLTTLVARGRSAVTGARTSSWRDVGRYYTVSFPAALYRSRRWWIPIAVLSLLGSALIAWWITTHPEVRDSLAAPDQLRQMTRPGGEYETYYTDRPSSSFAAQVWTNNAWIAAQCLVFGVVLGLPVLYVLFQNVMNLGIGLGLMSSAGRLDLFLGLLLPHGLLELTAVFVAAGMGLRLGWTIIDPGPRTRLTALAEAGRSTIGMAVGLATVLFVSGILEAFVTPSGLPTWARIGIGVLAEVLFLLYALVLGRRAAGLGESGETGDVEEADRTDLRPVAA</sequence>
<dbReference type="EMBL" id="BAAANT010000096">
    <property type="protein sequence ID" value="GAA1501404.1"/>
    <property type="molecule type" value="Genomic_DNA"/>
</dbReference>
<accession>A0ABN1ZNC9</accession>
<keyword evidence="2" id="KW-0812">Transmembrane</keyword>
<dbReference type="PANTHER" id="PTHR35337">
    <property type="entry name" value="SLR1478 PROTEIN"/>
    <property type="match status" value="1"/>
</dbReference>
<feature type="compositionally biased region" description="Basic and acidic residues" evidence="1">
    <location>
        <begin position="327"/>
        <end position="337"/>
    </location>
</feature>
<organism evidence="3 4">
    <name type="scientific">Kitasatospora kazusensis</name>
    <dbReference type="NCBI Taxonomy" id="407974"/>
    <lineage>
        <taxon>Bacteria</taxon>
        <taxon>Bacillati</taxon>
        <taxon>Actinomycetota</taxon>
        <taxon>Actinomycetes</taxon>
        <taxon>Kitasatosporales</taxon>
        <taxon>Streptomycetaceae</taxon>
        <taxon>Kitasatospora</taxon>
    </lineage>
</organism>
<feature type="transmembrane region" description="Helical" evidence="2">
    <location>
        <begin position="220"/>
        <end position="238"/>
    </location>
</feature>
<evidence type="ECO:0000313" key="4">
    <source>
        <dbReference type="Proteomes" id="UP001422759"/>
    </source>
</evidence>
<evidence type="ECO:0000256" key="2">
    <source>
        <dbReference type="SAM" id="Phobius"/>
    </source>
</evidence>
<dbReference type="InterPro" id="IPR002798">
    <property type="entry name" value="SpoIIM-like"/>
</dbReference>
<reference evidence="3 4" key="1">
    <citation type="journal article" date="2019" name="Int. J. Syst. Evol. Microbiol.">
        <title>The Global Catalogue of Microorganisms (GCM) 10K type strain sequencing project: providing services to taxonomists for standard genome sequencing and annotation.</title>
        <authorList>
            <consortium name="The Broad Institute Genomics Platform"/>
            <consortium name="The Broad Institute Genome Sequencing Center for Infectious Disease"/>
            <person name="Wu L."/>
            <person name="Ma J."/>
        </authorList>
    </citation>
    <scope>NUCLEOTIDE SEQUENCE [LARGE SCALE GENOMIC DNA]</scope>
    <source>
        <strain evidence="3 4">JCM 14560</strain>
    </source>
</reference>
<name>A0ABN1ZNC9_9ACTN</name>
<gene>
    <name evidence="3" type="ORF">GCM10009760_64270</name>
</gene>
<dbReference type="RefSeq" id="WP_344469809.1">
    <property type="nucleotide sequence ID" value="NZ_BAAANT010000096.1"/>
</dbReference>
<feature type="transmembrane region" description="Helical" evidence="2">
    <location>
        <begin position="259"/>
        <end position="281"/>
    </location>
</feature>
<evidence type="ECO:0000256" key="1">
    <source>
        <dbReference type="SAM" id="MobiDB-lite"/>
    </source>
</evidence>
<feature type="transmembrane region" description="Helical" evidence="2">
    <location>
        <begin position="287"/>
        <end position="308"/>
    </location>
</feature>
<dbReference type="Pfam" id="PF01944">
    <property type="entry name" value="SpoIIM"/>
    <property type="match status" value="1"/>
</dbReference>
<dbReference type="PANTHER" id="PTHR35337:SF1">
    <property type="entry name" value="SLR1478 PROTEIN"/>
    <property type="match status" value="1"/>
</dbReference>
<keyword evidence="2" id="KW-0472">Membrane</keyword>
<feature type="transmembrane region" description="Helical" evidence="2">
    <location>
        <begin position="101"/>
        <end position="120"/>
    </location>
</feature>
<dbReference type="Proteomes" id="UP001422759">
    <property type="component" value="Unassembled WGS sequence"/>
</dbReference>
<protein>
    <submittedName>
        <fullName evidence="3">Stage II sporulation protein M</fullName>
    </submittedName>
</protein>
<evidence type="ECO:0000313" key="3">
    <source>
        <dbReference type="EMBL" id="GAA1501404.1"/>
    </source>
</evidence>
<feature type="transmembrane region" description="Helical" evidence="2">
    <location>
        <begin position="167"/>
        <end position="188"/>
    </location>
</feature>
<feature type="region of interest" description="Disordered" evidence="1">
    <location>
        <begin position="317"/>
        <end position="337"/>
    </location>
</feature>